<dbReference type="Pfam" id="PF04124">
    <property type="entry name" value="Dor1"/>
    <property type="match status" value="1"/>
</dbReference>
<accession>X6NCA0</accession>
<dbReference type="GO" id="GO:0000139">
    <property type="term" value="C:Golgi membrane"/>
    <property type="evidence" value="ECO:0007669"/>
    <property type="project" value="UniProtKB-SubCell"/>
</dbReference>
<dbReference type="AlphaFoldDB" id="X6NCA0"/>
<gene>
    <name evidence="9" type="ORF">RFI_13526</name>
</gene>
<evidence type="ECO:0000313" key="10">
    <source>
        <dbReference type="Proteomes" id="UP000023152"/>
    </source>
</evidence>
<keyword evidence="10" id="KW-1185">Reference proteome</keyword>
<evidence type="ECO:0000256" key="4">
    <source>
        <dbReference type="ARBA" id="ARBA00022448"/>
    </source>
</evidence>
<evidence type="ECO:0000256" key="7">
    <source>
        <dbReference type="ARBA" id="ARBA00023136"/>
    </source>
</evidence>
<keyword evidence="4" id="KW-0813">Transport</keyword>
<dbReference type="SUPFAM" id="SSF74788">
    <property type="entry name" value="Cullin repeat-like"/>
    <property type="match status" value="1"/>
</dbReference>
<dbReference type="Proteomes" id="UP000023152">
    <property type="component" value="Unassembled WGS sequence"/>
</dbReference>
<comment type="subcellular location">
    <subcellularLocation>
        <location evidence="1">Golgi apparatus membrane</location>
        <topology evidence="1">Peripheral membrane protein</topology>
    </subcellularLocation>
</comment>
<organism evidence="9 10">
    <name type="scientific">Reticulomyxa filosa</name>
    <dbReference type="NCBI Taxonomy" id="46433"/>
    <lineage>
        <taxon>Eukaryota</taxon>
        <taxon>Sar</taxon>
        <taxon>Rhizaria</taxon>
        <taxon>Retaria</taxon>
        <taxon>Foraminifera</taxon>
        <taxon>Monothalamids</taxon>
        <taxon>Reticulomyxidae</taxon>
        <taxon>Reticulomyxa</taxon>
    </lineage>
</organism>
<evidence type="ECO:0000256" key="5">
    <source>
        <dbReference type="ARBA" id="ARBA00022927"/>
    </source>
</evidence>
<evidence type="ECO:0000256" key="6">
    <source>
        <dbReference type="ARBA" id="ARBA00023034"/>
    </source>
</evidence>
<dbReference type="OMA" id="FQEFRVK"/>
<comment type="caution">
    <text evidence="9">The sequence shown here is derived from an EMBL/GenBank/DDBJ whole genome shotgun (WGS) entry which is preliminary data.</text>
</comment>
<name>X6NCA0_RETFI</name>
<keyword evidence="7" id="KW-0472">Membrane</keyword>
<dbReference type="GO" id="GO:0015031">
    <property type="term" value="P:protein transport"/>
    <property type="evidence" value="ECO:0007669"/>
    <property type="project" value="UniProtKB-KW"/>
</dbReference>
<evidence type="ECO:0000256" key="8">
    <source>
        <dbReference type="ARBA" id="ARBA00031347"/>
    </source>
</evidence>
<dbReference type="PANTHER" id="PTHR21311:SF0">
    <property type="entry name" value="CONSERVED OLIGOMERIC GOLGI COMPLEX SUBUNIT 8"/>
    <property type="match status" value="1"/>
</dbReference>
<evidence type="ECO:0000256" key="1">
    <source>
        <dbReference type="ARBA" id="ARBA00004395"/>
    </source>
</evidence>
<evidence type="ECO:0000313" key="9">
    <source>
        <dbReference type="EMBL" id="ETO23651.1"/>
    </source>
</evidence>
<keyword evidence="6" id="KW-0333">Golgi apparatus</keyword>
<evidence type="ECO:0000256" key="2">
    <source>
        <dbReference type="ARBA" id="ARBA00006419"/>
    </source>
</evidence>
<protein>
    <recommendedName>
        <fullName evidence="3">Conserved oligomeric Golgi complex subunit 8</fullName>
    </recommendedName>
    <alternativeName>
        <fullName evidence="8">Component of oligomeric Golgi complex 8</fullName>
    </alternativeName>
</protein>
<dbReference type="InterPro" id="IPR007255">
    <property type="entry name" value="COG8"/>
</dbReference>
<keyword evidence="5" id="KW-0653">Protein transport</keyword>
<reference evidence="9 10" key="1">
    <citation type="journal article" date="2013" name="Curr. Biol.">
        <title>The Genome of the Foraminiferan Reticulomyxa filosa.</title>
        <authorList>
            <person name="Glockner G."/>
            <person name="Hulsmann N."/>
            <person name="Schleicher M."/>
            <person name="Noegel A.A."/>
            <person name="Eichinger L."/>
            <person name="Gallinger C."/>
            <person name="Pawlowski J."/>
            <person name="Sierra R."/>
            <person name="Euteneuer U."/>
            <person name="Pillet L."/>
            <person name="Moustafa A."/>
            <person name="Platzer M."/>
            <person name="Groth M."/>
            <person name="Szafranski K."/>
            <person name="Schliwa M."/>
        </authorList>
    </citation>
    <scope>NUCLEOTIDE SEQUENCE [LARGE SCALE GENOMIC DNA]</scope>
</reference>
<dbReference type="GO" id="GO:0017119">
    <property type="term" value="C:Golgi transport complex"/>
    <property type="evidence" value="ECO:0007669"/>
    <property type="project" value="InterPro"/>
</dbReference>
<dbReference type="OrthoDB" id="1661054at2759"/>
<evidence type="ECO:0000256" key="3">
    <source>
        <dbReference type="ARBA" id="ARBA00020983"/>
    </source>
</evidence>
<proteinExistence type="inferred from homology"/>
<dbReference type="InterPro" id="IPR016159">
    <property type="entry name" value="Cullin_repeat-like_dom_sf"/>
</dbReference>
<dbReference type="EMBL" id="ASPP01009789">
    <property type="protein sequence ID" value="ETO23651.1"/>
    <property type="molecule type" value="Genomic_DNA"/>
</dbReference>
<dbReference type="GO" id="GO:0006891">
    <property type="term" value="P:intra-Golgi vesicle-mediated transport"/>
    <property type="evidence" value="ECO:0007669"/>
    <property type="project" value="TreeGrafter"/>
</dbReference>
<dbReference type="PANTHER" id="PTHR21311">
    <property type="entry name" value="CONSERVED OLIGOMERIC GOLGI COMPLEX COMPONENT 8"/>
    <property type="match status" value="1"/>
</dbReference>
<comment type="similarity">
    <text evidence="2">Belongs to the COG8 family.</text>
</comment>
<sequence length="283" mass="33620">MQEEEADKYIFGAPLNKEDREYVAKLTTYGLQRLEKEPQYLEQEKAKIQQEMEDLTVQHLPVFLNTLNTVTQSNKLVHSMQTHVHDMITAVPTLQSKSRLFTNAARNLRAKRKASRQLISNQAKVLEILELPQLMWKCARSKQYQEALDLKTFAEDMHKRHPEITILKSLVNEMQRTNGYILDELLASLEKSVQLPECLKIIGYLRRMNVFKHEQMLRKEFLTRRLKYLNSLLPDFPVHFYREEKKDELFMEEIKLKNFGNTLFFLLLQKKKKHTMIIVNKNR</sequence>